<dbReference type="Pfam" id="PF03814">
    <property type="entry name" value="KdpA"/>
    <property type="match status" value="1"/>
</dbReference>
<feature type="transmembrane region" description="Helical" evidence="9">
    <location>
        <begin position="137"/>
        <end position="155"/>
    </location>
</feature>
<feature type="transmembrane region" description="Helical" evidence="9">
    <location>
        <begin position="323"/>
        <end position="342"/>
    </location>
</feature>
<feature type="transmembrane region" description="Helical" evidence="9">
    <location>
        <begin position="282"/>
        <end position="300"/>
    </location>
</feature>
<dbReference type="EMBL" id="AUBJ02000001">
    <property type="protein sequence ID" value="MCP2332021.1"/>
    <property type="molecule type" value="Genomic_DNA"/>
</dbReference>
<proteinExistence type="inferred from homology"/>
<keyword evidence="6 9" id="KW-1133">Transmembrane helix</keyword>
<sequence length="553" mass="56110">MNPATAGLLQIALLLVALALSYRPLGSYLARVYDSPVHNRAERVVYRICGVDPEAQQRWTGYATGVLCLFGVSAFLLYALQRAQGVLPGGQGRPAVPPDTAFTTAIGYATNTDWQSQPPEVTTGNTLLLAGLTVQNFLSAAVGVAVAVALVRGLARERTDRIGNVWVDVTRGVVRVFLPLAFLGAVVLLVGGVVMSFAGPVVVTALDGAQHRVPLAPVAAIESVKLLGSNGGGLYGANSAHPFENPSALTNLVQVYLMLLVPVALLRTFGVMVGDHRQSRPLVSVVAVVAAAVLCLVWAVESRVPRGAAQVAGAALEGRESRFGVFGSALFAVAATGTSTGAENAAHNTFGGLAVAGLLVNMVLGEIAPGGVGNGLHALLVVALLAVFLASLMVGRTPEYLGKKIGRVELSAVSVAVLTMPLLVLTGTAAALALPTTRDALAEDGPAGVTAVLYTYASAANNNGGAFGGLDVGGGYVQVTVGLVMAFGRFLPALAVLRLAGAFAEQGRSPVTAGTLPTTGPLFGALLAGVAVLVAALTFLPALALGPLAGALG</sequence>
<evidence type="ECO:0000256" key="9">
    <source>
        <dbReference type="HAMAP-Rule" id="MF_00275"/>
    </source>
</evidence>
<feature type="transmembrane region" description="Helical" evidence="9">
    <location>
        <begin position="252"/>
        <end position="270"/>
    </location>
</feature>
<feature type="transmembrane region" description="Helical" evidence="9">
    <location>
        <begin position="375"/>
        <end position="394"/>
    </location>
</feature>
<reference evidence="10 11" key="2">
    <citation type="submission" date="2022-06" db="EMBL/GenBank/DDBJ databases">
        <title>Genomic Encyclopedia of Type Strains, Phase I: the one thousand microbial genomes (KMG-I) project.</title>
        <authorList>
            <person name="Kyrpides N."/>
        </authorList>
    </citation>
    <scope>NUCLEOTIDE SEQUENCE [LARGE SCALE GENOMIC DNA]</scope>
    <source>
        <strain evidence="10 11">DSM 43889</strain>
    </source>
</reference>
<comment type="subcellular location">
    <subcellularLocation>
        <location evidence="9">Cell membrane</location>
        <topology evidence="9">Multi-pass membrane protein</topology>
    </subcellularLocation>
</comment>
<reference evidence="10 11" key="1">
    <citation type="submission" date="2013-07" db="EMBL/GenBank/DDBJ databases">
        <authorList>
            <consortium name="DOE Joint Genome Institute"/>
            <person name="Reeve W."/>
            <person name="Huntemann M."/>
            <person name="Han J."/>
            <person name="Chen A."/>
            <person name="Kyrpides N."/>
            <person name="Mavromatis K."/>
            <person name="Markowitz V."/>
            <person name="Palaniappan K."/>
            <person name="Ivanova N."/>
            <person name="Schaumberg A."/>
            <person name="Pati A."/>
            <person name="Liolios K."/>
            <person name="Nordberg H.P."/>
            <person name="Cantor M.N."/>
            <person name="Hua S.X."/>
            <person name="Woyke T."/>
        </authorList>
    </citation>
    <scope>NUCLEOTIDE SEQUENCE [LARGE SCALE GENOMIC DNA]</scope>
    <source>
        <strain evidence="10 11">DSM 43889</strain>
    </source>
</reference>
<protein>
    <recommendedName>
        <fullName evidence="9">Potassium-transporting ATPase potassium-binding subunit</fullName>
    </recommendedName>
    <alternativeName>
        <fullName evidence="9">ATP phosphohydrolase [potassium-transporting] A chain</fullName>
    </alternativeName>
    <alternativeName>
        <fullName evidence="9">Potassium-binding and translocating subunit A</fullName>
    </alternativeName>
    <alternativeName>
        <fullName evidence="9">Potassium-translocating ATPase A chain</fullName>
    </alternativeName>
</protein>
<evidence type="ECO:0000313" key="10">
    <source>
        <dbReference type="EMBL" id="MCP2332021.1"/>
    </source>
</evidence>
<keyword evidence="1 9" id="KW-0813">Transport</keyword>
<dbReference type="PANTHER" id="PTHR30607:SF2">
    <property type="entry name" value="POTASSIUM-TRANSPORTING ATPASE POTASSIUM-BINDING SUBUNIT"/>
    <property type="match status" value="1"/>
</dbReference>
<comment type="caution">
    <text evidence="10">The sequence shown here is derived from an EMBL/GenBank/DDBJ whole genome shotgun (WGS) entry which is preliminary data.</text>
</comment>
<evidence type="ECO:0000256" key="7">
    <source>
        <dbReference type="ARBA" id="ARBA00023065"/>
    </source>
</evidence>
<feature type="transmembrane region" description="Helical" evidence="9">
    <location>
        <begin position="415"/>
        <end position="434"/>
    </location>
</feature>
<dbReference type="NCBIfam" id="TIGR00680">
    <property type="entry name" value="kdpA"/>
    <property type="match status" value="1"/>
</dbReference>
<accession>A0ABT1JJW0</accession>
<comment type="function">
    <text evidence="9">Part of the high-affinity ATP-driven potassium transport (or Kdp) system, which catalyzes the hydrolysis of ATP coupled with the electrogenic transport of potassium into the cytoplasm. This subunit binds the extracellular potassium ions and delivers the ions to the membrane domain of KdpB through an intramembrane tunnel.</text>
</comment>
<keyword evidence="3 9" id="KW-0633">Potassium transport</keyword>
<dbReference type="Proteomes" id="UP000791080">
    <property type="component" value="Unassembled WGS sequence"/>
</dbReference>
<evidence type="ECO:0000256" key="2">
    <source>
        <dbReference type="ARBA" id="ARBA00022475"/>
    </source>
</evidence>
<dbReference type="PANTHER" id="PTHR30607">
    <property type="entry name" value="POTASSIUM-TRANSPORTING ATPASE A CHAIN"/>
    <property type="match status" value="1"/>
</dbReference>
<evidence type="ECO:0000256" key="1">
    <source>
        <dbReference type="ARBA" id="ARBA00022448"/>
    </source>
</evidence>
<dbReference type="InterPro" id="IPR004623">
    <property type="entry name" value="KdpA"/>
</dbReference>
<evidence type="ECO:0000313" key="11">
    <source>
        <dbReference type="Proteomes" id="UP000791080"/>
    </source>
</evidence>
<organism evidence="10 11">
    <name type="scientific">Actinoalloteichus caeruleus DSM 43889</name>
    <dbReference type="NCBI Taxonomy" id="1120930"/>
    <lineage>
        <taxon>Bacteria</taxon>
        <taxon>Bacillati</taxon>
        <taxon>Actinomycetota</taxon>
        <taxon>Actinomycetes</taxon>
        <taxon>Pseudonocardiales</taxon>
        <taxon>Pseudonocardiaceae</taxon>
        <taxon>Actinoalloteichus</taxon>
        <taxon>Actinoalloteichus cyanogriseus</taxon>
    </lineage>
</organism>
<dbReference type="HAMAP" id="MF_00275">
    <property type="entry name" value="KdpA"/>
    <property type="match status" value="1"/>
</dbReference>
<evidence type="ECO:0000256" key="6">
    <source>
        <dbReference type="ARBA" id="ARBA00022989"/>
    </source>
</evidence>
<evidence type="ECO:0000256" key="8">
    <source>
        <dbReference type="ARBA" id="ARBA00023136"/>
    </source>
</evidence>
<feature type="transmembrane region" description="Helical" evidence="9">
    <location>
        <begin position="522"/>
        <end position="544"/>
    </location>
</feature>
<comment type="subunit">
    <text evidence="9">The system is composed of three essential subunits: KdpA, KdpB and KdpC.</text>
</comment>
<keyword evidence="11" id="KW-1185">Reference proteome</keyword>
<dbReference type="PIRSF" id="PIRSF001294">
    <property type="entry name" value="K_ATPaseA"/>
    <property type="match status" value="1"/>
</dbReference>
<dbReference type="RefSeq" id="WP_026417105.1">
    <property type="nucleotide sequence ID" value="NZ_AUBJ02000001.1"/>
</dbReference>
<feature type="transmembrane region" description="Helical" evidence="9">
    <location>
        <begin position="349"/>
        <end position="369"/>
    </location>
</feature>
<evidence type="ECO:0000256" key="5">
    <source>
        <dbReference type="ARBA" id="ARBA00022958"/>
    </source>
</evidence>
<evidence type="ECO:0000256" key="4">
    <source>
        <dbReference type="ARBA" id="ARBA00022692"/>
    </source>
</evidence>
<keyword evidence="7 9" id="KW-0406">Ion transport</keyword>
<keyword evidence="8 9" id="KW-0472">Membrane</keyword>
<keyword evidence="2 9" id="KW-1003">Cell membrane</keyword>
<name>A0ABT1JJW0_ACTCY</name>
<evidence type="ECO:0000256" key="3">
    <source>
        <dbReference type="ARBA" id="ARBA00022538"/>
    </source>
</evidence>
<feature type="transmembrane region" description="Helical" evidence="9">
    <location>
        <begin position="476"/>
        <end position="501"/>
    </location>
</feature>
<keyword evidence="5 9" id="KW-0630">Potassium</keyword>
<comment type="similarity">
    <text evidence="9">Belongs to the KdpA family.</text>
</comment>
<keyword evidence="4 9" id="KW-0812">Transmembrane</keyword>
<gene>
    <name evidence="9" type="primary">kdpA</name>
    <name evidence="10" type="ORF">G443_002291</name>
</gene>
<feature type="transmembrane region" description="Helical" evidence="9">
    <location>
        <begin position="176"/>
        <end position="198"/>
    </location>
</feature>